<gene>
    <name evidence="10" type="ORF">CHLNCDRAFT_9043</name>
</gene>
<dbReference type="FunCoup" id="E1ZAK9">
    <property type="interactions" value="246"/>
</dbReference>
<keyword evidence="6" id="KW-0067">ATP-binding</keyword>
<proteinExistence type="predicted"/>
<evidence type="ECO:0000256" key="8">
    <source>
        <dbReference type="ARBA" id="ARBA00048679"/>
    </source>
</evidence>
<dbReference type="AlphaFoldDB" id="E1ZAK9"/>
<evidence type="ECO:0000313" key="10">
    <source>
        <dbReference type="EMBL" id="EFN57276.1"/>
    </source>
</evidence>
<dbReference type="KEGG" id="cvr:CHLNCDRAFT_9043"/>
<dbReference type="OMA" id="GNWEGRY"/>
<evidence type="ECO:0000256" key="7">
    <source>
        <dbReference type="ARBA" id="ARBA00047899"/>
    </source>
</evidence>
<dbReference type="GO" id="GO:0005524">
    <property type="term" value="F:ATP binding"/>
    <property type="evidence" value="ECO:0007669"/>
    <property type="project" value="UniProtKB-KW"/>
</dbReference>
<evidence type="ECO:0000256" key="4">
    <source>
        <dbReference type="ARBA" id="ARBA00022741"/>
    </source>
</evidence>
<dbReference type="InParanoid" id="E1ZAK9"/>
<comment type="catalytic activity">
    <reaction evidence="7">
        <text>L-threonyl-[protein] + ATP = O-phospho-L-threonyl-[protein] + ADP + H(+)</text>
        <dbReference type="Rhea" id="RHEA:46608"/>
        <dbReference type="Rhea" id="RHEA-COMP:11060"/>
        <dbReference type="Rhea" id="RHEA-COMP:11605"/>
        <dbReference type="ChEBI" id="CHEBI:15378"/>
        <dbReference type="ChEBI" id="CHEBI:30013"/>
        <dbReference type="ChEBI" id="CHEBI:30616"/>
        <dbReference type="ChEBI" id="CHEBI:61977"/>
        <dbReference type="ChEBI" id="CHEBI:456216"/>
        <dbReference type="EC" id="2.7.11.1"/>
    </reaction>
</comment>
<dbReference type="GO" id="GO:0072354">
    <property type="term" value="F:histone H3T3 kinase activity"/>
    <property type="evidence" value="ECO:0007669"/>
    <property type="project" value="TreeGrafter"/>
</dbReference>
<dbReference type="GO" id="GO:0035556">
    <property type="term" value="P:intracellular signal transduction"/>
    <property type="evidence" value="ECO:0007669"/>
    <property type="project" value="TreeGrafter"/>
</dbReference>
<dbReference type="eggNOG" id="KOG2464">
    <property type="taxonomic scope" value="Eukaryota"/>
</dbReference>
<evidence type="ECO:0000259" key="9">
    <source>
        <dbReference type="SMART" id="SM01331"/>
    </source>
</evidence>
<evidence type="ECO:0000256" key="3">
    <source>
        <dbReference type="ARBA" id="ARBA00022679"/>
    </source>
</evidence>
<protein>
    <recommendedName>
        <fullName evidence="1">non-specific serine/threonine protein kinase</fullName>
        <ecNumber evidence="1">2.7.11.1</ecNumber>
    </recommendedName>
</protein>
<dbReference type="InterPro" id="IPR011009">
    <property type="entry name" value="Kinase-like_dom_sf"/>
</dbReference>
<dbReference type="Pfam" id="PF12330">
    <property type="entry name" value="Haspin_kinase"/>
    <property type="match status" value="1"/>
</dbReference>
<dbReference type="RefSeq" id="XP_005849378.1">
    <property type="nucleotide sequence ID" value="XM_005849316.1"/>
</dbReference>
<keyword evidence="5" id="KW-0418">Kinase</keyword>
<evidence type="ECO:0000256" key="2">
    <source>
        <dbReference type="ARBA" id="ARBA00022527"/>
    </source>
</evidence>
<dbReference type="GeneID" id="17356381"/>
<keyword evidence="4" id="KW-0547">Nucleotide-binding</keyword>
<evidence type="ECO:0000256" key="5">
    <source>
        <dbReference type="ARBA" id="ARBA00022777"/>
    </source>
</evidence>
<dbReference type="Proteomes" id="UP000008141">
    <property type="component" value="Unassembled WGS sequence"/>
</dbReference>
<dbReference type="STRING" id="554065.E1ZAK9"/>
<feature type="domain" description="Serine/threonine-protein kinase haspin C-terminal" evidence="9">
    <location>
        <begin position="224"/>
        <end position="309"/>
    </location>
</feature>
<dbReference type="OrthoDB" id="21018at2759"/>
<organism evidence="11">
    <name type="scientific">Chlorella variabilis</name>
    <name type="common">Green alga</name>
    <dbReference type="NCBI Taxonomy" id="554065"/>
    <lineage>
        <taxon>Eukaryota</taxon>
        <taxon>Viridiplantae</taxon>
        <taxon>Chlorophyta</taxon>
        <taxon>core chlorophytes</taxon>
        <taxon>Trebouxiophyceae</taxon>
        <taxon>Chlorellales</taxon>
        <taxon>Chlorellaceae</taxon>
        <taxon>Chlorella clade</taxon>
        <taxon>Chlorella</taxon>
    </lineage>
</organism>
<dbReference type="PANTHER" id="PTHR24419">
    <property type="entry name" value="INTERLEUKIN-1 RECEPTOR-ASSOCIATED KINASE"/>
    <property type="match status" value="1"/>
</dbReference>
<dbReference type="Gene3D" id="3.30.200.20">
    <property type="entry name" value="Phosphorylase Kinase, domain 1"/>
    <property type="match status" value="1"/>
</dbReference>
<feature type="non-terminal residue" evidence="10">
    <location>
        <position position="315"/>
    </location>
</feature>
<comment type="catalytic activity">
    <reaction evidence="8">
        <text>L-seryl-[protein] + ATP = O-phospho-L-seryl-[protein] + ADP + H(+)</text>
        <dbReference type="Rhea" id="RHEA:17989"/>
        <dbReference type="Rhea" id="RHEA-COMP:9863"/>
        <dbReference type="Rhea" id="RHEA-COMP:11604"/>
        <dbReference type="ChEBI" id="CHEBI:15378"/>
        <dbReference type="ChEBI" id="CHEBI:29999"/>
        <dbReference type="ChEBI" id="CHEBI:30616"/>
        <dbReference type="ChEBI" id="CHEBI:83421"/>
        <dbReference type="ChEBI" id="CHEBI:456216"/>
        <dbReference type="EC" id="2.7.11.1"/>
    </reaction>
</comment>
<keyword evidence="2" id="KW-0723">Serine/threonine-protein kinase</keyword>
<dbReference type="Gene3D" id="1.10.510.10">
    <property type="entry name" value="Transferase(Phosphotransferase) domain 1"/>
    <property type="match status" value="1"/>
</dbReference>
<keyword evidence="3" id="KW-0808">Transferase</keyword>
<dbReference type="EC" id="2.7.11.1" evidence="1"/>
<accession>E1ZAK9</accession>
<dbReference type="InterPro" id="IPR024604">
    <property type="entry name" value="GSG2_C"/>
</dbReference>
<evidence type="ECO:0000256" key="1">
    <source>
        <dbReference type="ARBA" id="ARBA00012513"/>
    </source>
</evidence>
<evidence type="ECO:0000313" key="11">
    <source>
        <dbReference type="Proteomes" id="UP000008141"/>
    </source>
</evidence>
<sequence length="315" mass="34502">GTFGEAFKAGGVVLKIVPMAGSILVNGEPQKRADEILAEVSVTLTLSRLNGAGAAPGEALDNMTSGFVETFGVGVCAGGYSPALCREWHRWDKEHGSENEPVDVFKGRPDQLFVVFVVADGGVDLEHFELRTFEEVRSILLQTALTVAVAEEACQFEHRDLHWGNLLIRRSQQPAATSAVRARLRGVELEAATEGVTVTLIDFTLSRLVTVTGEVAFCDLAADPELFRGPRNSVQAETYRRMKKATRNAWQAHVPATNVYWMQYLVDTCITEKKGWGCGKDELAQLRAFKRRASACASCSELLLEDFLRAGLLID</sequence>
<name>E1ZAK9_CHLVA</name>
<reference evidence="10 11" key="1">
    <citation type="journal article" date="2010" name="Plant Cell">
        <title>The Chlorella variabilis NC64A genome reveals adaptation to photosymbiosis, coevolution with viruses, and cryptic sex.</title>
        <authorList>
            <person name="Blanc G."/>
            <person name="Duncan G."/>
            <person name="Agarkova I."/>
            <person name="Borodovsky M."/>
            <person name="Gurnon J."/>
            <person name="Kuo A."/>
            <person name="Lindquist E."/>
            <person name="Lucas S."/>
            <person name="Pangilinan J."/>
            <person name="Polle J."/>
            <person name="Salamov A."/>
            <person name="Terry A."/>
            <person name="Yamada T."/>
            <person name="Dunigan D.D."/>
            <person name="Grigoriev I.V."/>
            <person name="Claverie J.M."/>
            <person name="Van Etten J.L."/>
        </authorList>
    </citation>
    <scope>NUCLEOTIDE SEQUENCE [LARGE SCALE GENOMIC DNA]</scope>
    <source>
        <strain evidence="10 11">NC64A</strain>
    </source>
</reference>
<feature type="non-terminal residue" evidence="10">
    <location>
        <position position="1"/>
    </location>
</feature>
<keyword evidence="11" id="KW-1185">Reference proteome</keyword>
<dbReference type="SUPFAM" id="SSF56112">
    <property type="entry name" value="Protein kinase-like (PK-like)"/>
    <property type="match status" value="1"/>
</dbReference>
<evidence type="ECO:0000256" key="6">
    <source>
        <dbReference type="ARBA" id="ARBA00022840"/>
    </source>
</evidence>
<dbReference type="SMART" id="SM01331">
    <property type="entry name" value="DUF3635"/>
    <property type="match status" value="1"/>
</dbReference>
<dbReference type="GO" id="GO:0000278">
    <property type="term" value="P:mitotic cell cycle"/>
    <property type="evidence" value="ECO:0007669"/>
    <property type="project" value="TreeGrafter"/>
</dbReference>
<dbReference type="PANTHER" id="PTHR24419:SF18">
    <property type="entry name" value="SERINE_THREONINE-PROTEIN KINASE HASPIN"/>
    <property type="match status" value="1"/>
</dbReference>
<dbReference type="GO" id="GO:0005737">
    <property type="term" value="C:cytoplasm"/>
    <property type="evidence" value="ECO:0007669"/>
    <property type="project" value="TreeGrafter"/>
</dbReference>
<dbReference type="GO" id="GO:0005634">
    <property type="term" value="C:nucleus"/>
    <property type="evidence" value="ECO:0007669"/>
    <property type="project" value="TreeGrafter"/>
</dbReference>
<dbReference type="EMBL" id="GL433840">
    <property type="protein sequence ID" value="EFN57276.1"/>
    <property type="molecule type" value="Genomic_DNA"/>
</dbReference>